<reference evidence="1" key="1">
    <citation type="journal article" date="2020" name="Stud. Mycol.">
        <title>101 Dothideomycetes genomes: a test case for predicting lifestyles and emergence of pathogens.</title>
        <authorList>
            <person name="Haridas S."/>
            <person name="Albert R."/>
            <person name="Binder M."/>
            <person name="Bloem J."/>
            <person name="Labutti K."/>
            <person name="Salamov A."/>
            <person name="Andreopoulos B."/>
            <person name="Baker S."/>
            <person name="Barry K."/>
            <person name="Bills G."/>
            <person name="Bluhm B."/>
            <person name="Cannon C."/>
            <person name="Castanera R."/>
            <person name="Culley D."/>
            <person name="Daum C."/>
            <person name="Ezra D."/>
            <person name="Gonzalez J."/>
            <person name="Henrissat B."/>
            <person name="Kuo A."/>
            <person name="Liang C."/>
            <person name="Lipzen A."/>
            <person name="Lutzoni F."/>
            <person name="Magnuson J."/>
            <person name="Mondo S."/>
            <person name="Nolan M."/>
            <person name="Ohm R."/>
            <person name="Pangilinan J."/>
            <person name="Park H.-J."/>
            <person name="Ramirez L."/>
            <person name="Alfaro M."/>
            <person name="Sun H."/>
            <person name="Tritt A."/>
            <person name="Yoshinaga Y."/>
            <person name="Zwiers L.-H."/>
            <person name="Turgeon B."/>
            <person name="Goodwin S."/>
            <person name="Spatafora J."/>
            <person name="Crous P."/>
            <person name="Grigoriev I."/>
        </authorList>
    </citation>
    <scope>NUCLEOTIDE SEQUENCE</scope>
    <source>
        <strain evidence="1">CBS 109.77</strain>
    </source>
</reference>
<gene>
    <name evidence="1" type="ORF">K505DRAFT_86135</name>
</gene>
<evidence type="ECO:0000313" key="1">
    <source>
        <dbReference type="EMBL" id="KAF2789985.1"/>
    </source>
</evidence>
<dbReference type="EMBL" id="MU002100">
    <property type="protein sequence ID" value="KAF2789985.1"/>
    <property type="molecule type" value="Genomic_DNA"/>
</dbReference>
<dbReference type="Proteomes" id="UP000799757">
    <property type="component" value="Unassembled WGS sequence"/>
</dbReference>
<dbReference type="AlphaFoldDB" id="A0A6A6X1E9"/>
<sequence>MGVRGAIGLAWPGWMDGWTDGRTDTLVFNPPVSRLAEPNACTIDGMACRTISHDAHIHTPVSSFSVRLPHDAHVGRVALTCKARCDVPQHHHTT</sequence>
<organism evidence="1 2">
    <name type="scientific">Melanomma pulvis-pyrius CBS 109.77</name>
    <dbReference type="NCBI Taxonomy" id="1314802"/>
    <lineage>
        <taxon>Eukaryota</taxon>
        <taxon>Fungi</taxon>
        <taxon>Dikarya</taxon>
        <taxon>Ascomycota</taxon>
        <taxon>Pezizomycotina</taxon>
        <taxon>Dothideomycetes</taxon>
        <taxon>Pleosporomycetidae</taxon>
        <taxon>Pleosporales</taxon>
        <taxon>Melanommataceae</taxon>
        <taxon>Melanomma</taxon>
    </lineage>
</organism>
<evidence type="ECO:0000313" key="2">
    <source>
        <dbReference type="Proteomes" id="UP000799757"/>
    </source>
</evidence>
<keyword evidence="2" id="KW-1185">Reference proteome</keyword>
<proteinExistence type="predicted"/>
<name>A0A6A6X1E9_9PLEO</name>
<protein>
    <submittedName>
        <fullName evidence="1">Uncharacterized protein</fullName>
    </submittedName>
</protein>
<accession>A0A6A6X1E9</accession>